<dbReference type="OrthoDB" id="5122891at2759"/>
<proteinExistence type="predicted"/>
<name>A0A9P5PF63_9AGAR</name>
<feature type="domain" description="Heterokaryon incompatibility" evidence="1">
    <location>
        <begin position="25"/>
        <end position="115"/>
    </location>
</feature>
<dbReference type="Pfam" id="PF26640">
    <property type="entry name" value="DUF8212"/>
    <property type="match status" value="1"/>
</dbReference>
<dbReference type="Proteomes" id="UP000772434">
    <property type="component" value="Unassembled WGS sequence"/>
</dbReference>
<evidence type="ECO:0000259" key="1">
    <source>
        <dbReference type="Pfam" id="PF06985"/>
    </source>
</evidence>
<dbReference type="AlphaFoldDB" id="A0A9P5PF63"/>
<sequence>MRFIQTTSTDPELVYFADEQRIPEYAILSHVWEEEEVTFQDMQDSLKREKMKGWSKIVRACELACNEDWDYIWVDTCCIDKSSSAELSEAINSMYRYYRKAQVCYVYLADMQSDLSSQSFNDDFGKCKWFKRGWTLQELIAPTTVFFFAQDWAKIGTKASLQVTIAEITRIPSAVLLWEDPSKSTIAARMSWAAGRETTRIEDRAYSLMGIFGVYMPPIYGEGEHAFIRLQEEILKASDDHTIFAWKSKSAGSSGLLGTSPEVFEGCSEYETFQSNSQQPFSLTNMGLLVYLPLLAIDGPVAFNGRFPEGVYHEEGAYRIPDRFTPFLSWLFTPFLRGYYNFMLDSFFPTMPRIVPIGEQFLALLNCRSKTSEHLAIYIVKDGHQCKRVRSDLVADDTTILAKRRKIKIMHQKLLFKAWDLPRFEHNYVQPDQIVAFFSGQGIRPVADGGHPVAAEITDTGDYSMGVFKLSGSEPCTFLFMHDPTHRPFVVVAGTESAHFWLDLVFDFETDPPNLENIRQSYTYGKEREDIPQKKLDRISKFLTDNVAILVEARRRNQSKFDTPCLIVNIHVDNVISSSACS</sequence>
<dbReference type="Gene3D" id="2.60.270.20">
    <property type="entry name" value="Cytolysin/lectin"/>
    <property type="match status" value="1"/>
</dbReference>
<dbReference type="EMBL" id="JADNRY010000164">
    <property type="protein sequence ID" value="KAF9062738.1"/>
    <property type="molecule type" value="Genomic_DNA"/>
</dbReference>
<evidence type="ECO:0000313" key="3">
    <source>
        <dbReference type="EMBL" id="KAF9062738.1"/>
    </source>
</evidence>
<dbReference type="InterPro" id="IPR010730">
    <property type="entry name" value="HET"/>
</dbReference>
<feature type="domain" description="DUF8212" evidence="2">
    <location>
        <begin position="225"/>
        <end position="254"/>
    </location>
</feature>
<dbReference type="PANTHER" id="PTHR10622">
    <property type="entry name" value="HET DOMAIN-CONTAINING PROTEIN"/>
    <property type="match status" value="1"/>
</dbReference>
<accession>A0A9P5PF63</accession>
<organism evidence="3 4">
    <name type="scientific">Rhodocollybia butyracea</name>
    <dbReference type="NCBI Taxonomy" id="206335"/>
    <lineage>
        <taxon>Eukaryota</taxon>
        <taxon>Fungi</taxon>
        <taxon>Dikarya</taxon>
        <taxon>Basidiomycota</taxon>
        <taxon>Agaricomycotina</taxon>
        <taxon>Agaricomycetes</taxon>
        <taxon>Agaricomycetidae</taxon>
        <taxon>Agaricales</taxon>
        <taxon>Marasmiineae</taxon>
        <taxon>Omphalotaceae</taxon>
        <taxon>Rhodocollybia</taxon>
    </lineage>
</organism>
<gene>
    <name evidence="3" type="ORF">BDP27DRAFT_1271467</name>
</gene>
<protein>
    <submittedName>
        <fullName evidence="3">Heterokaryon incompatibility protein-domain-containing protein</fullName>
    </submittedName>
</protein>
<dbReference type="Pfam" id="PF06985">
    <property type="entry name" value="HET"/>
    <property type="match status" value="1"/>
</dbReference>
<reference evidence="3" key="1">
    <citation type="submission" date="2020-11" db="EMBL/GenBank/DDBJ databases">
        <authorList>
            <consortium name="DOE Joint Genome Institute"/>
            <person name="Ahrendt S."/>
            <person name="Riley R."/>
            <person name="Andreopoulos W."/>
            <person name="Labutti K."/>
            <person name="Pangilinan J."/>
            <person name="Ruiz-Duenas F.J."/>
            <person name="Barrasa J.M."/>
            <person name="Sanchez-Garcia M."/>
            <person name="Camarero S."/>
            <person name="Miyauchi S."/>
            <person name="Serrano A."/>
            <person name="Linde D."/>
            <person name="Babiker R."/>
            <person name="Drula E."/>
            <person name="Ayuso-Fernandez I."/>
            <person name="Pacheco R."/>
            <person name="Padilla G."/>
            <person name="Ferreira P."/>
            <person name="Barriuso J."/>
            <person name="Kellner H."/>
            <person name="Castanera R."/>
            <person name="Alfaro M."/>
            <person name="Ramirez L."/>
            <person name="Pisabarro A.G."/>
            <person name="Kuo A."/>
            <person name="Tritt A."/>
            <person name="Lipzen A."/>
            <person name="He G."/>
            <person name="Yan M."/>
            <person name="Ng V."/>
            <person name="Cullen D."/>
            <person name="Martin F."/>
            <person name="Rosso M.-N."/>
            <person name="Henrissat B."/>
            <person name="Hibbett D."/>
            <person name="Martinez A.T."/>
            <person name="Grigoriev I.V."/>
        </authorList>
    </citation>
    <scope>NUCLEOTIDE SEQUENCE</scope>
    <source>
        <strain evidence="3">AH 40177</strain>
    </source>
</reference>
<evidence type="ECO:0000313" key="4">
    <source>
        <dbReference type="Proteomes" id="UP000772434"/>
    </source>
</evidence>
<dbReference type="PANTHER" id="PTHR10622:SF10">
    <property type="entry name" value="HET DOMAIN-CONTAINING PROTEIN"/>
    <property type="match status" value="1"/>
</dbReference>
<dbReference type="InterPro" id="IPR058525">
    <property type="entry name" value="DUF8212"/>
</dbReference>
<keyword evidence="4" id="KW-1185">Reference proteome</keyword>
<comment type="caution">
    <text evidence="3">The sequence shown here is derived from an EMBL/GenBank/DDBJ whole genome shotgun (WGS) entry which is preliminary data.</text>
</comment>
<evidence type="ECO:0000259" key="2">
    <source>
        <dbReference type="Pfam" id="PF26640"/>
    </source>
</evidence>
<dbReference type="InterPro" id="IPR015926">
    <property type="entry name" value="Cytolysin/lectin"/>
</dbReference>